<comment type="caution">
    <text evidence="1">The sequence shown here is derived from an EMBL/GenBank/DDBJ whole genome shotgun (WGS) entry which is preliminary data.</text>
</comment>
<name>A0AAV2VIJ5_9VIBR</name>
<dbReference type="Proteomes" id="UP000018211">
    <property type="component" value="Unassembled WGS sequence"/>
</dbReference>
<evidence type="ECO:0000313" key="2">
    <source>
        <dbReference type="Proteomes" id="UP000018211"/>
    </source>
</evidence>
<sequence>MMEAIGARAKSATFIELRVSKGTKVTPHTAAQQVCPSWDAEEQASDALFLPLSTINEWMGLSGECDL</sequence>
<gene>
    <name evidence="1" type="ORF">VIBNISOn1_1070017</name>
</gene>
<dbReference type="EMBL" id="CAOF01000010">
    <property type="protein sequence ID" value="CCO44245.1"/>
    <property type="molecule type" value="Genomic_DNA"/>
</dbReference>
<organism evidence="1 2">
    <name type="scientific">Vibrio nigripulchritudo SOn1</name>
    <dbReference type="NCBI Taxonomy" id="1238450"/>
    <lineage>
        <taxon>Bacteria</taxon>
        <taxon>Pseudomonadati</taxon>
        <taxon>Pseudomonadota</taxon>
        <taxon>Gammaproteobacteria</taxon>
        <taxon>Vibrionales</taxon>
        <taxon>Vibrionaceae</taxon>
        <taxon>Vibrio</taxon>
    </lineage>
</organism>
<accession>A0AAV2VIJ5</accession>
<protein>
    <submittedName>
        <fullName evidence="1">Uncharacterized protein</fullName>
    </submittedName>
</protein>
<reference evidence="1 2" key="1">
    <citation type="journal article" date="2013" name="ISME J.">
        <title>Comparative genomics of pathogenic lineages of Vibrio nigripulchritudo identifies virulence-associated traits.</title>
        <authorList>
            <person name="Goudenege D."/>
            <person name="Labreuche Y."/>
            <person name="Krin E."/>
            <person name="Ansquer D."/>
            <person name="Mangenot S."/>
            <person name="Calteau A."/>
            <person name="Medigue C."/>
            <person name="Mazel D."/>
            <person name="Polz M.F."/>
            <person name="Le Roux F."/>
        </authorList>
    </citation>
    <scope>NUCLEOTIDE SEQUENCE [LARGE SCALE GENOMIC DNA]</scope>
    <source>
        <strain evidence="1 2">SOn1</strain>
    </source>
</reference>
<dbReference type="AlphaFoldDB" id="A0AAV2VIJ5"/>
<proteinExistence type="predicted"/>
<evidence type="ECO:0000313" key="1">
    <source>
        <dbReference type="EMBL" id="CCO44245.1"/>
    </source>
</evidence>